<dbReference type="GO" id="GO:0043565">
    <property type="term" value="F:sequence-specific DNA binding"/>
    <property type="evidence" value="ECO:0007669"/>
    <property type="project" value="InterPro"/>
</dbReference>
<reference evidence="7 8" key="1">
    <citation type="journal article" date="2019" name="Sci. Rep.">
        <title>Orb-weaving spider Araneus ventricosus genome elucidates the spidroin gene catalogue.</title>
        <authorList>
            <person name="Kono N."/>
            <person name="Nakamura H."/>
            <person name="Ohtoshi R."/>
            <person name="Moran D.A.P."/>
            <person name="Shinohara A."/>
            <person name="Yoshida Y."/>
            <person name="Fujiwara M."/>
            <person name="Mori M."/>
            <person name="Tomita M."/>
            <person name="Arakawa K."/>
        </authorList>
    </citation>
    <scope>NUCLEOTIDE SEQUENCE [LARGE SCALE GENOMIC DNA]</scope>
</reference>
<dbReference type="Pfam" id="PF05485">
    <property type="entry name" value="THAP"/>
    <property type="match status" value="1"/>
</dbReference>
<keyword evidence="8" id="KW-1185">Reference proteome</keyword>
<name>A0A4Y2F042_ARAVE</name>
<dbReference type="InterPro" id="IPR038441">
    <property type="entry name" value="THAP_Znf_sf"/>
</dbReference>
<dbReference type="Proteomes" id="UP000499080">
    <property type="component" value="Unassembled WGS sequence"/>
</dbReference>
<gene>
    <name evidence="7" type="ORF">AVEN_55780_1</name>
</gene>
<dbReference type="PROSITE" id="PS50950">
    <property type="entry name" value="ZF_THAP"/>
    <property type="match status" value="1"/>
</dbReference>
<evidence type="ECO:0000256" key="4">
    <source>
        <dbReference type="ARBA" id="ARBA00023125"/>
    </source>
</evidence>
<evidence type="ECO:0000256" key="1">
    <source>
        <dbReference type="ARBA" id="ARBA00022723"/>
    </source>
</evidence>
<protein>
    <recommendedName>
        <fullName evidence="6">THAP-type domain-containing protein</fullName>
    </recommendedName>
</protein>
<dbReference type="AlphaFoldDB" id="A0A4Y2F042"/>
<dbReference type="EMBL" id="BGPR01000734">
    <property type="protein sequence ID" value="GBM33454.1"/>
    <property type="molecule type" value="Genomic_DNA"/>
</dbReference>
<organism evidence="7 8">
    <name type="scientific">Araneus ventricosus</name>
    <name type="common">Orbweaver spider</name>
    <name type="synonym">Epeira ventricosa</name>
    <dbReference type="NCBI Taxonomy" id="182803"/>
    <lineage>
        <taxon>Eukaryota</taxon>
        <taxon>Metazoa</taxon>
        <taxon>Ecdysozoa</taxon>
        <taxon>Arthropoda</taxon>
        <taxon>Chelicerata</taxon>
        <taxon>Arachnida</taxon>
        <taxon>Araneae</taxon>
        <taxon>Araneomorphae</taxon>
        <taxon>Entelegynae</taxon>
        <taxon>Araneoidea</taxon>
        <taxon>Araneidae</taxon>
        <taxon>Araneus</taxon>
    </lineage>
</organism>
<evidence type="ECO:0000256" key="5">
    <source>
        <dbReference type="PROSITE-ProRule" id="PRU00309"/>
    </source>
</evidence>
<dbReference type="PANTHER" id="PTHR46600:SF11">
    <property type="entry name" value="THAP DOMAIN-CONTAINING PROTEIN 10"/>
    <property type="match status" value="1"/>
</dbReference>
<evidence type="ECO:0000313" key="8">
    <source>
        <dbReference type="Proteomes" id="UP000499080"/>
    </source>
</evidence>
<evidence type="ECO:0000256" key="3">
    <source>
        <dbReference type="ARBA" id="ARBA00022833"/>
    </source>
</evidence>
<dbReference type="InterPro" id="IPR026516">
    <property type="entry name" value="THAP1/10"/>
</dbReference>
<feature type="domain" description="THAP-type" evidence="6">
    <location>
        <begin position="1"/>
        <end position="89"/>
    </location>
</feature>
<keyword evidence="1" id="KW-0479">Metal-binding</keyword>
<keyword evidence="3" id="KW-0862">Zinc</keyword>
<dbReference type="PANTHER" id="PTHR46600">
    <property type="entry name" value="THAP DOMAIN-CONTAINING"/>
    <property type="match status" value="1"/>
</dbReference>
<dbReference type="SMART" id="SM00980">
    <property type="entry name" value="THAP"/>
    <property type="match status" value="1"/>
</dbReference>
<dbReference type="SUPFAM" id="SSF57716">
    <property type="entry name" value="Glucocorticoid receptor-like (DNA-binding domain)"/>
    <property type="match status" value="1"/>
</dbReference>
<sequence>MVGCAVAACHNHHRTTRSKGITYHSFPRDPKLAKIWVIKSRRKDTLNIGHGRVCSDHFLPTDYEDDMKNRLLGLKERKILKRGAVPSLKLSSCDDGDERTSSRTERIRKRNILQRALRRLKSLSPKRIDDSSKLECSSKVNHQLHVC</sequence>
<dbReference type="GO" id="GO:0008270">
    <property type="term" value="F:zinc ion binding"/>
    <property type="evidence" value="ECO:0007669"/>
    <property type="project" value="UniProtKB-KW"/>
</dbReference>
<proteinExistence type="predicted"/>
<accession>A0A4Y2F042</accession>
<dbReference type="SMART" id="SM00692">
    <property type="entry name" value="DM3"/>
    <property type="match status" value="1"/>
</dbReference>
<evidence type="ECO:0000259" key="6">
    <source>
        <dbReference type="PROSITE" id="PS50950"/>
    </source>
</evidence>
<dbReference type="InterPro" id="IPR006612">
    <property type="entry name" value="THAP_Znf"/>
</dbReference>
<dbReference type="Gene3D" id="6.20.210.20">
    <property type="entry name" value="THAP domain"/>
    <property type="match status" value="1"/>
</dbReference>
<comment type="caution">
    <text evidence="7">The sequence shown here is derived from an EMBL/GenBank/DDBJ whole genome shotgun (WGS) entry which is preliminary data.</text>
</comment>
<keyword evidence="2 5" id="KW-0863">Zinc-finger</keyword>
<evidence type="ECO:0000256" key="2">
    <source>
        <dbReference type="ARBA" id="ARBA00022771"/>
    </source>
</evidence>
<keyword evidence="4 5" id="KW-0238">DNA-binding</keyword>
<dbReference type="OrthoDB" id="6433853at2759"/>
<evidence type="ECO:0000313" key="7">
    <source>
        <dbReference type="EMBL" id="GBM33454.1"/>
    </source>
</evidence>